<evidence type="ECO:0000256" key="4">
    <source>
        <dbReference type="ARBA" id="ARBA00014839"/>
    </source>
</evidence>
<feature type="domain" description="Desulfoferrodoxin ferrous iron-binding" evidence="13">
    <location>
        <begin position="42"/>
        <end position="123"/>
    </location>
</feature>
<dbReference type="SUPFAM" id="SSF57802">
    <property type="entry name" value="Rubredoxin-like"/>
    <property type="match status" value="1"/>
</dbReference>
<keyword evidence="8 12" id="KW-0408">Iron</keyword>
<gene>
    <name evidence="15" type="ORF">CPJCM30710_13870</name>
</gene>
<dbReference type="Pfam" id="PF01880">
    <property type="entry name" value="Desulfoferrodox"/>
    <property type="match status" value="1"/>
</dbReference>
<keyword evidence="6 12" id="KW-0479">Metal-binding</keyword>
<feature type="binding site" evidence="12">
    <location>
        <position position="69"/>
    </location>
    <ligand>
        <name>Fe cation</name>
        <dbReference type="ChEBI" id="CHEBI:24875"/>
        <label>2</label>
        <note>catalytic</note>
    </ligand>
</feature>
<evidence type="ECO:0000256" key="9">
    <source>
        <dbReference type="ARBA" id="ARBA00024690"/>
    </source>
</evidence>
<evidence type="ECO:0000256" key="8">
    <source>
        <dbReference type="ARBA" id="ARBA00023004"/>
    </source>
</evidence>
<comment type="cofactor">
    <cofactor evidence="12">
        <name>Fe(2+)</name>
        <dbReference type="ChEBI" id="CHEBI:29033"/>
    </cofactor>
    <text evidence="12">Binds 1 Fe(2+) ion per subunit. The iron ion 2 is coordinated via four histidines and one cysteine residue.</text>
</comment>
<dbReference type="NCBIfam" id="TIGR00320">
    <property type="entry name" value="dfx_rbo"/>
    <property type="match status" value="1"/>
</dbReference>
<dbReference type="InterPro" id="IPR004793">
    <property type="entry name" value="Desulfoferrodoxin_rbo"/>
</dbReference>
<evidence type="ECO:0000256" key="1">
    <source>
        <dbReference type="ARBA" id="ARBA00001973"/>
    </source>
</evidence>
<evidence type="ECO:0000313" key="15">
    <source>
        <dbReference type="EMBL" id="GIM28721.1"/>
    </source>
</evidence>
<evidence type="ECO:0000256" key="7">
    <source>
        <dbReference type="ARBA" id="ARBA00022982"/>
    </source>
</evidence>
<feature type="binding site" evidence="12">
    <location>
        <position position="116"/>
    </location>
    <ligand>
        <name>Fe cation</name>
        <dbReference type="ChEBI" id="CHEBI:24875"/>
        <label>2</label>
        <note>catalytic</note>
    </ligand>
</feature>
<protein>
    <recommendedName>
        <fullName evidence="4">Desulfoferrodoxin</fullName>
        <ecNumber evidence="3">1.15.1.2</ecNumber>
    </recommendedName>
    <alternativeName>
        <fullName evidence="10">Superoxide reductase</fullName>
    </alternativeName>
</protein>
<dbReference type="Pfam" id="PF06397">
    <property type="entry name" value="Desulfoferrod_N"/>
    <property type="match status" value="1"/>
</dbReference>
<dbReference type="PANTHER" id="PTHR36541:SF1">
    <property type="entry name" value="SUPEROXIDE REDUCTASE-RELATED"/>
    <property type="match status" value="1"/>
</dbReference>
<dbReference type="EMBL" id="BOPZ01000009">
    <property type="protein sequence ID" value="GIM28721.1"/>
    <property type="molecule type" value="Genomic_DNA"/>
</dbReference>
<feature type="binding site" evidence="12">
    <location>
        <position position="13"/>
    </location>
    <ligand>
        <name>Fe cation</name>
        <dbReference type="ChEBI" id="CHEBI:24875"/>
        <label>1</label>
    </ligand>
</feature>
<dbReference type="CDD" id="cd03171">
    <property type="entry name" value="SORL_Dfx_classI"/>
    <property type="match status" value="1"/>
</dbReference>
<accession>A0A919RZT7</accession>
<dbReference type="Proteomes" id="UP000679179">
    <property type="component" value="Unassembled WGS sequence"/>
</dbReference>
<name>A0A919RZT7_9CLOT</name>
<comment type="caution">
    <text evidence="15">The sequence shown here is derived from an EMBL/GenBank/DDBJ whole genome shotgun (WGS) entry which is preliminary data.</text>
</comment>
<organism evidence="15 16">
    <name type="scientific">Clostridium polyendosporum</name>
    <dbReference type="NCBI Taxonomy" id="69208"/>
    <lineage>
        <taxon>Bacteria</taxon>
        <taxon>Bacillati</taxon>
        <taxon>Bacillota</taxon>
        <taxon>Clostridia</taxon>
        <taxon>Eubacteriales</taxon>
        <taxon>Clostridiaceae</taxon>
        <taxon>Clostridium</taxon>
    </lineage>
</organism>
<evidence type="ECO:0000313" key="16">
    <source>
        <dbReference type="Proteomes" id="UP000679179"/>
    </source>
</evidence>
<dbReference type="InterPro" id="IPR036073">
    <property type="entry name" value="Desulfoferrodoxin_Fe-bd_dom_sf"/>
</dbReference>
<evidence type="ECO:0000256" key="2">
    <source>
        <dbReference type="ARBA" id="ARBA00005941"/>
    </source>
</evidence>
<keyword evidence="16" id="KW-1185">Reference proteome</keyword>
<evidence type="ECO:0000259" key="13">
    <source>
        <dbReference type="Pfam" id="PF01880"/>
    </source>
</evidence>
<feature type="binding site" evidence="12">
    <location>
        <position position="49"/>
    </location>
    <ligand>
        <name>Fe cation</name>
        <dbReference type="ChEBI" id="CHEBI:24875"/>
        <label>2</label>
        <note>catalytic</note>
    </ligand>
</feature>
<comment type="cofactor">
    <cofactor evidence="1">
        <name>Cu(2+)</name>
        <dbReference type="ChEBI" id="CHEBI:29036"/>
    </cofactor>
</comment>
<evidence type="ECO:0000256" key="11">
    <source>
        <dbReference type="ARBA" id="ARBA00047448"/>
    </source>
</evidence>
<dbReference type="InterPro" id="IPR002742">
    <property type="entry name" value="Desulfoferrodoxin_Fe-bd_dom"/>
</dbReference>
<dbReference type="NCBIfam" id="TIGR00319">
    <property type="entry name" value="desulf_FeS4"/>
    <property type="match status" value="1"/>
</dbReference>
<dbReference type="PANTHER" id="PTHR36541">
    <property type="entry name" value="SUPEROXIDE REDUCTASE-RELATED"/>
    <property type="match status" value="1"/>
</dbReference>
<dbReference type="RefSeq" id="WP_212903448.1">
    <property type="nucleotide sequence ID" value="NZ_BOPZ01000009.1"/>
</dbReference>
<comment type="cofactor">
    <cofactor evidence="12">
        <name>Fe(3+)</name>
        <dbReference type="ChEBI" id="CHEBI:29034"/>
    </cofactor>
    <text evidence="12">Binds 1 Fe(3+) ion per subunit. The iron ion 1 is coordinated via 4 cysteine residues.</text>
</comment>
<evidence type="ECO:0000256" key="6">
    <source>
        <dbReference type="ARBA" id="ARBA00022723"/>
    </source>
</evidence>
<dbReference type="InterPro" id="IPR004462">
    <property type="entry name" value="Desulfoferrodoxin_N"/>
</dbReference>
<dbReference type="Gene3D" id="2.20.28.100">
    <property type="entry name" value="Desulphoferrodoxin, N-terminal domain"/>
    <property type="match status" value="1"/>
</dbReference>
<comment type="catalytic activity">
    <reaction evidence="11">
        <text>reduced [rubredoxin] + superoxide + 2 H(+) = oxidized [rubredoxin] + H2O2</text>
        <dbReference type="Rhea" id="RHEA:21324"/>
        <dbReference type="Rhea" id="RHEA-COMP:10302"/>
        <dbReference type="Rhea" id="RHEA-COMP:10303"/>
        <dbReference type="ChEBI" id="CHEBI:15378"/>
        <dbReference type="ChEBI" id="CHEBI:16240"/>
        <dbReference type="ChEBI" id="CHEBI:18421"/>
        <dbReference type="ChEBI" id="CHEBI:29033"/>
        <dbReference type="ChEBI" id="CHEBI:29034"/>
        <dbReference type="EC" id="1.15.1.2"/>
    </reaction>
</comment>
<comment type="function">
    <text evidence="9">Catalyzes the one-electron reduction of superoxide anion radical to hydrogen peroxide at a nonheme ferrous iron center. Plays a fundamental role in case of oxidative stress via its superoxide detoxification activity.</text>
</comment>
<dbReference type="Gene3D" id="2.60.40.730">
    <property type="entry name" value="SOR catalytic domain"/>
    <property type="match status" value="1"/>
</dbReference>
<evidence type="ECO:0000256" key="12">
    <source>
        <dbReference type="PIRSR" id="PIRSR604793-1"/>
    </source>
</evidence>
<dbReference type="AlphaFoldDB" id="A0A919RZT7"/>
<feature type="binding site" evidence="12">
    <location>
        <position position="75"/>
    </location>
    <ligand>
        <name>Fe cation</name>
        <dbReference type="ChEBI" id="CHEBI:24875"/>
        <label>2</label>
        <note>catalytic</note>
    </ligand>
</feature>
<dbReference type="InterPro" id="IPR051233">
    <property type="entry name" value="Desulfoferrodoxin_SOR"/>
</dbReference>
<evidence type="ECO:0000256" key="5">
    <source>
        <dbReference type="ARBA" id="ARBA00022448"/>
    </source>
</evidence>
<sequence>MTQINQVYKCDKCGNIVEVAHEAGGTLYCCGQPMTLKVENTSDGAKEKHVPVIDKVEGGIIVKVGSVEHPMVAEHFIEWIEVITTNRVYKKNLKPGEKPQAFFPIEDGIISVREYCNLHGLWKA</sequence>
<dbReference type="SUPFAM" id="SSF49367">
    <property type="entry name" value="Superoxide reductase-like"/>
    <property type="match status" value="1"/>
</dbReference>
<dbReference type="CDD" id="cd00974">
    <property type="entry name" value="DSRD"/>
    <property type="match status" value="1"/>
</dbReference>
<feature type="binding site" evidence="12">
    <location>
        <position position="30"/>
    </location>
    <ligand>
        <name>Fe cation</name>
        <dbReference type="ChEBI" id="CHEBI:24875"/>
        <label>1</label>
    </ligand>
</feature>
<dbReference type="InterPro" id="IPR038094">
    <property type="entry name" value="Desulfoferrodoxin_N_sf"/>
</dbReference>
<evidence type="ECO:0000256" key="10">
    <source>
        <dbReference type="ARBA" id="ARBA00031398"/>
    </source>
</evidence>
<dbReference type="GO" id="GO:0019430">
    <property type="term" value="P:removal of superoxide radicals"/>
    <property type="evidence" value="ECO:0007669"/>
    <property type="project" value="InterPro"/>
</dbReference>
<evidence type="ECO:0000259" key="14">
    <source>
        <dbReference type="Pfam" id="PF06397"/>
    </source>
</evidence>
<evidence type="ECO:0000256" key="3">
    <source>
        <dbReference type="ARBA" id="ARBA00012679"/>
    </source>
</evidence>
<feature type="binding site" evidence="12">
    <location>
        <position position="10"/>
    </location>
    <ligand>
        <name>Fe cation</name>
        <dbReference type="ChEBI" id="CHEBI:24875"/>
        <label>1</label>
    </ligand>
</feature>
<dbReference type="EC" id="1.15.1.2" evidence="3"/>
<comment type="similarity">
    <text evidence="2">Belongs to the desulfoferrodoxin family.</text>
</comment>
<feature type="binding site" evidence="12">
    <location>
        <position position="29"/>
    </location>
    <ligand>
        <name>Fe cation</name>
        <dbReference type="ChEBI" id="CHEBI:24875"/>
        <label>1</label>
    </ligand>
</feature>
<dbReference type="NCBIfam" id="TIGR00332">
    <property type="entry name" value="neela_ferrous"/>
    <property type="match status" value="1"/>
</dbReference>
<keyword evidence="5" id="KW-0813">Transport</keyword>
<reference evidence="15" key="1">
    <citation type="submission" date="2021-03" db="EMBL/GenBank/DDBJ databases">
        <title>Taxonomic study of Clostridium polyendosporum from meadow-gley soil under rice.</title>
        <authorList>
            <person name="Kobayashi H."/>
            <person name="Tanizawa Y."/>
            <person name="Yagura M."/>
        </authorList>
    </citation>
    <scope>NUCLEOTIDE SEQUENCE</scope>
    <source>
        <strain evidence="15">JCM 30710</strain>
    </source>
</reference>
<dbReference type="GO" id="GO:0005506">
    <property type="term" value="F:iron ion binding"/>
    <property type="evidence" value="ECO:0007669"/>
    <property type="project" value="InterPro"/>
</dbReference>
<feature type="binding site" evidence="12">
    <location>
        <position position="119"/>
    </location>
    <ligand>
        <name>Fe cation</name>
        <dbReference type="ChEBI" id="CHEBI:24875"/>
        <label>2</label>
        <note>catalytic</note>
    </ligand>
</feature>
<keyword evidence="7" id="KW-0249">Electron transport</keyword>
<feature type="domain" description="Desulfoferrodoxin N-terminal" evidence="14">
    <location>
        <begin position="3"/>
        <end position="36"/>
    </location>
</feature>
<proteinExistence type="inferred from homology"/>
<dbReference type="GO" id="GO:0050605">
    <property type="term" value="F:superoxide reductase activity"/>
    <property type="evidence" value="ECO:0007669"/>
    <property type="project" value="UniProtKB-EC"/>
</dbReference>